<dbReference type="Proteomes" id="UP000594791">
    <property type="component" value="Chromosome"/>
</dbReference>
<evidence type="ECO:0000313" key="2">
    <source>
        <dbReference type="Proteomes" id="UP000594791"/>
    </source>
</evidence>
<dbReference type="SUPFAM" id="SSF53474">
    <property type="entry name" value="alpha/beta-Hydrolases"/>
    <property type="match status" value="1"/>
</dbReference>
<dbReference type="EMBL" id="CP065739">
    <property type="protein sequence ID" value="QPR77140.1"/>
    <property type="molecule type" value="Genomic_DNA"/>
</dbReference>
<dbReference type="RefSeq" id="WP_144402516.1">
    <property type="nucleotide sequence ID" value="NZ_CP065739.1"/>
</dbReference>
<sequence>MLKWTIDTDCKWMSHLYITGHSLGGYLVQWVQSEMNDGALPWVESFAVTSNAPGFNPLMKFINNGYELKVINKLVNDKLKKYDSLIINHRIKQDLVSGFGDDLGIVYHYDCKTEGFPGYHHDVKHFKEVKEVQ</sequence>
<protein>
    <recommendedName>
        <fullName evidence="3">Fungal lipase-like domain-containing protein</fullName>
    </recommendedName>
</protein>
<name>A0A7T2QEA9_9BACI</name>
<reference evidence="1 2" key="1">
    <citation type="submission" date="2020-12" db="EMBL/GenBank/DDBJ databases">
        <title>FDA dAtabase for Regulatory Grade micrObial Sequences (FDA-ARGOS): Supporting development and validation of Infectious Disease Dx tests.</title>
        <authorList>
            <person name="Nelson B."/>
            <person name="Plummer A."/>
            <person name="Tallon L."/>
            <person name="Sadzewicz L."/>
            <person name="Zhao X."/>
            <person name="Boylan J."/>
            <person name="Ott S."/>
            <person name="Bowen H."/>
            <person name="Vavikolanu K."/>
            <person name="Mehta A."/>
            <person name="Aluvathingal J."/>
            <person name="Nadendla S."/>
            <person name="Myers T."/>
            <person name="Yan Y."/>
            <person name="Sichtig H."/>
        </authorList>
    </citation>
    <scope>NUCLEOTIDE SEQUENCE [LARGE SCALE GENOMIC DNA]</scope>
    <source>
        <strain evidence="1 2">FDAARGOS_920</strain>
    </source>
</reference>
<evidence type="ECO:0000313" key="1">
    <source>
        <dbReference type="EMBL" id="QPR77140.1"/>
    </source>
</evidence>
<proteinExistence type="predicted"/>
<gene>
    <name evidence="1" type="ORF">I6G77_24720</name>
</gene>
<evidence type="ECO:0008006" key="3">
    <source>
        <dbReference type="Google" id="ProtNLM"/>
    </source>
</evidence>
<accession>A0A7T2QEA9</accession>
<dbReference type="InterPro" id="IPR029058">
    <property type="entry name" value="AB_hydrolase_fold"/>
</dbReference>
<keyword evidence="2" id="KW-1185">Reference proteome</keyword>
<organism evidence="1 2">
    <name type="scientific">Bacillus tropicus</name>
    <dbReference type="NCBI Taxonomy" id="2026188"/>
    <lineage>
        <taxon>Bacteria</taxon>
        <taxon>Bacillati</taxon>
        <taxon>Bacillota</taxon>
        <taxon>Bacilli</taxon>
        <taxon>Bacillales</taxon>
        <taxon>Bacillaceae</taxon>
        <taxon>Bacillus</taxon>
        <taxon>Bacillus cereus group</taxon>
    </lineage>
</organism>